<feature type="transmembrane region" description="Helical" evidence="2">
    <location>
        <begin position="237"/>
        <end position="262"/>
    </location>
</feature>
<gene>
    <name evidence="3" type="ORF">HQ603_17325</name>
</gene>
<keyword evidence="2" id="KW-0472">Membrane</keyword>
<evidence type="ECO:0000256" key="2">
    <source>
        <dbReference type="SAM" id="Phobius"/>
    </source>
</evidence>
<feature type="transmembrane region" description="Helical" evidence="2">
    <location>
        <begin position="103"/>
        <end position="129"/>
    </location>
</feature>
<reference evidence="3 4" key="1">
    <citation type="submission" date="2020-06" db="EMBL/GenBank/DDBJ databases">
        <title>Taxonomy, biology and ecology of Rhodococcus bacteria occurring in California pistachio and other woody hosts as revealed by genome sequence analyses.</title>
        <authorList>
            <person name="Gai Y."/>
            <person name="Riely B."/>
        </authorList>
    </citation>
    <scope>NUCLEOTIDE SEQUENCE [LARGE SCALE GENOMIC DNA]</scope>
    <source>
        <strain evidence="3 4">BP-281</strain>
    </source>
</reference>
<keyword evidence="2" id="KW-0812">Transmembrane</keyword>
<sequence>MAPAPEGLPQPYPPHYGRGGAGALGGAGAFGTAFTPSAPARAFAPRAEPWPAATDDDRPDRPDRADRDSRDEHDDRDDAPRSLLESRYEWIVGMMYSFADERVVRVLVALFTAGMGVCATLEILFGFGAQTQPALGIQIGCAAFAFSAALWWLVISWPRLWSMFVFVVLADIGIIAANLSANIPPEFAIGKTAFLAVLGLVAGVFLDRWMLITHMALSAGGVTGIIGWLLVTSDVPVLGALVVWVPVTALTLAIPTLLYTFVRAVRLDQN</sequence>
<feature type="transmembrane region" description="Helical" evidence="2">
    <location>
        <begin position="211"/>
        <end position="231"/>
    </location>
</feature>
<feature type="transmembrane region" description="Helical" evidence="2">
    <location>
        <begin position="135"/>
        <end position="154"/>
    </location>
</feature>
<accession>A0ABS7P801</accession>
<evidence type="ECO:0000313" key="4">
    <source>
        <dbReference type="Proteomes" id="UP000825228"/>
    </source>
</evidence>
<feature type="transmembrane region" description="Helical" evidence="2">
    <location>
        <begin position="161"/>
        <end position="181"/>
    </location>
</feature>
<name>A0ABS7P801_9NOCA</name>
<dbReference type="RefSeq" id="WP_222686004.1">
    <property type="nucleotide sequence ID" value="NZ_JABUBT010000040.1"/>
</dbReference>
<feature type="compositionally biased region" description="Pro residues" evidence="1">
    <location>
        <begin position="1"/>
        <end position="14"/>
    </location>
</feature>
<feature type="region of interest" description="Disordered" evidence="1">
    <location>
        <begin position="1"/>
        <end position="21"/>
    </location>
</feature>
<evidence type="ECO:0000313" key="3">
    <source>
        <dbReference type="EMBL" id="MBY6368513.1"/>
    </source>
</evidence>
<organism evidence="3 4">
    <name type="scientific">Rhodococcoides corynebacterioides</name>
    <dbReference type="NCBI Taxonomy" id="53972"/>
    <lineage>
        <taxon>Bacteria</taxon>
        <taxon>Bacillati</taxon>
        <taxon>Actinomycetota</taxon>
        <taxon>Actinomycetes</taxon>
        <taxon>Mycobacteriales</taxon>
        <taxon>Nocardiaceae</taxon>
        <taxon>Rhodococcoides</taxon>
    </lineage>
</organism>
<keyword evidence="4" id="KW-1185">Reference proteome</keyword>
<keyword evidence="2" id="KW-1133">Transmembrane helix</keyword>
<comment type="caution">
    <text evidence="3">The sequence shown here is derived from an EMBL/GenBank/DDBJ whole genome shotgun (WGS) entry which is preliminary data.</text>
</comment>
<proteinExistence type="predicted"/>
<evidence type="ECO:0000256" key="1">
    <source>
        <dbReference type="SAM" id="MobiDB-lite"/>
    </source>
</evidence>
<feature type="compositionally biased region" description="Low complexity" evidence="1">
    <location>
        <begin position="36"/>
        <end position="53"/>
    </location>
</feature>
<dbReference type="EMBL" id="JABUBU010000028">
    <property type="protein sequence ID" value="MBY6368513.1"/>
    <property type="molecule type" value="Genomic_DNA"/>
</dbReference>
<dbReference type="Proteomes" id="UP000825228">
    <property type="component" value="Unassembled WGS sequence"/>
</dbReference>
<feature type="transmembrane region" description="Helical" evidence="2">
    <location>
        <begin position="187"/>
        <end position="206"/>
    </location>
</feature>
<protein>
    <submittedName>
        <fullName evidence="3">Uncharacterized protein</fullName>
    </submittedName>
</protein>
<feature type="region of interest" description="Disordered" evidence="1">
    <location>
        <begin position="36"/>
        <end position="78"/>
    </location>
</feature>
<feature type="compositionally biased region" description="Basic and acidic residues" evidence="1">
    <location>
        <begin position="55"/>
        <end position="78"/>
    </location>
</feature>